<comment type="similarity">
    <text evidence="1">Belongs to the glycosyltransferase 15 family.</text>
</comment>
<evidence type="ECO:0000313" key="3">
    <source>
        <dbReference type="EMBL" id="PVU98721.1"/>
    </source>
</evidence>
<organism evidence="3 4">
    <name type="scientific">Furculomyces boomerangus</name>
    <dbReference type="NCBI Taxonomy" id="61424"/>
    <lineage>
        <taxon>Eukaryota</taxon>
        <taxon>Fungi</taxon>
        <taxon>Fungi incertae sedis</taxon>
        <taxon>Zoopagomycota</taxon>
        <taxon>Kickxellomycotina</taxon>
        <taxon>Harpellomycetes</taxon>
        <taxon>Harpellales</taxon>
        <taxon>Harpellaceae</taxon>
        <taxon>Furculomyces</taxon>
    </lineage>
</organism>
<dbReference type="OrthoDB" id="439943at2759"/>
<evidence type="ECO:0000313" key="4">
    <source>
        <dbReference type="Proteomes" id="UP000245699"/>
    </source>
</evidence>
<reference evidence="3 4" key="1">
    <citation type="journal article" date="2018" name="MBio">
        <title>Comparative Genomics Reveals the Core Gene Toolbox for the Fungus-Insect Symbiosis.</title>
        <authorList>
            <person name="Wang Y."/>
            <person name="Stata M."/>
            <person name="Wang W."/>
            <person name="Stajich J.E."/>
            <person name="White M.M."/>
            <person name="Moncalvo J.M."/>
        </authorList>
    </citation>
    <scope>NUCLEOTIDE SEQUENCE [LARGE SCALE GENOMIC DNA]</scope>
    <source>
        <strain evidence="3 4">AUS-77-4</strain>
    </source>
</reference>
<dbReference type="STRING" id="61424.A0A2T9Z2B9"/>
<proteinExistence type="inferred from homology"/>
<dbReference type="Gene3D" id="3.90.550.10">
    <property type="entry name" value="Spore Coat Polysaccharide Biosynthesis Protein SpsA, Chain A"/>
    <property type="match status" value="1"/>
</dbReference>
<comment type="caution">
    <text evidence="3">The sequence shown here is derived from an EMBL/GenBank/DDBJ whole genome shotgun (WGS) entry which is preliminary data.</text>
</comment>
<dbReference type="AlphaFoldDB" id="A0A2T9Z2B9"/>
<evidence type="ECO:0008006" key="5">
    <source>
        <dbReference type="Google" id="ProtNLM"/>
    </source>
</evidence>
<name>A0A2T9Z2B9_9FUNG</name>
<dbReference type="InterPro" id="IPR002685">
    <property type="entry name" value="Glyco_trans_15"/>
</dbReference>
<dbReference type="Pfam" id="PF01793">
    <property type="entry name" value="Glyco_transf_15"/>
    <property type="match status" value="1"/>
</dbReference>
<sequence>MYKDREFLRRKNAEKLDFRIKINKLLKENSIPNYKSKEFNDPTKDQISLETIEQQEFRLEKTINYNLFLKNFSRLPNWPTKFPSNLTEYRNLVNKSNFSSKYEQWKFEIAPWIWHHKGNGEDNAQKNGYIRQKAAFVVLVRNNEYDSIMHSMRQLEDRFNHKYTYPYIFLNNKPFTKDFMDFISKSTNSNVTFAIIPKDHWEVPDPINIKNAQISQKQMAAKGIPYADSTSYRQMCRFNSGFFYKHPLLADLEFYWRLEPDIDFYCDIDYDPFKMMKDNNKKYAFVIFLKEIRETVTSLWDHTLRFAKETKIQSNIFKMFSTEDGKYNMCHFWSNFEIASLDFFRSEEYESYFNYLDKTGNFFYERWGDAPVHSLAAGLFLDKDEIIFMEDIGYRHDKFARWPDVNSTLHNSVKCRIPKNIVTMNKNEDPVNEILNFDHVPDSCIRLWKEYNPKKNLWTEYHTDLAIESNLDSNGLFEKKNALSYINDRRRWLRLIN</sequence>
<evidence type="ECO:0000256" key="1">
    <source>
        <dbReference type="ARBA" id="ARBA00007677"/>
    </source>
</evidence>
<dbReference type="GO" id="GO:0000026">
    <property type="term" value="F:alpha-1,2-mannosyltransferase activity"/>
    <property type="evidence" value="ECO:0007669"/>
    <property type="project" value="TreeGrafter"/>
</dbReference>
<protein>
    <recommendedName>
        <fullName evidence="5">Glycosyltransferase family 15 protein</fullName>
    </recommendedName>
</protein>
<dbReference type="InterPro" id="IPR029044">
    <property type="entry name" value="Nucleotide-diphossugar_trans"/>
</dbReference>
<accession>A0A2T9Z2B9</accession>
<dbReference type="GO" id="GO:0006487">
    <property type="term" value="P:protein N-linked glycosylation"/>
    <property type="evidence" value="ECO:0007669"/>
    <property type="project" value="TreeGrafter"/>
</dbReference>
<dbReference type="EMBL" id="MBFT01000069">
    <property type="protein sequence ID" value="PVU98721.1"/>
    <property type="molecule type" value="Genomic_DNA"/>
</dbReference>
<dbReference type="GO" id="GO:0005794">
    <property type="term" value="C:Golgi apparatus"/>
    <property type="evidence" value="ECO:0007669"/>
    <property type="project" value="TreeGrafter"/>
</dbReference>
<keyword evidence="4" id="KW-1185">Reference proteome</keyword>
<dbReference type="PANTHER" id="PTHR31121:SF2">
    <property type="entry name" value="MANNOSYLTRANSFERASE KTR5-RELATED"/>
    <property type="match status" value="1"/>
</dbReference>
<keyword evidence="2" id="KW-0808">Transferase</keyword>
<dbReference type="GO" id="GO:0000032">
    <property type="term" value="P:cell wall mannoprotein biosynthetic process"/>
    <property type="evidence" value="ECO:0007669"/>
    <property type="project" value="TreeGrafter"/>
</dbReference>
<gene>
    <name evidence="3" type="ORF">BB559_001327</name>
</gene>
<dbReference type="SUPFAM" id="SSF53448">
    <property type="entry name" value="Nucleotide-diphospho-sugar transferases"/>
    <property type="match status" value="1"/>
</dbReference>
<dbReference type="GO" id="GO:0016020">
    <property type="term" value="C:membrane"/>
    <property type="evidence" value="ECO:0007669"/>
    <property type="project" value="InterPro"/>
</dbReference>
<dbReference type="PANTHER" id="PTHR31121">
    <property type="entry name" value="ALPHA-1,2 MANNOSYLTRANSFERASE KTR1"/>
    <property type="match status" value="1"/>
</dbReference>
<dbReference type="FunFam" id="3.90.550.10:FF:000051">
    <property type="entry name" value="Alpha-1,2-mannosyltransferase (Ktr4)"/>
    <property type="match status" value="1"/>
</dbReference>
<evidence type="ECO:0000256" key="2">
    <source>
        <dbReference type="ARBA" id="ARBA00022679"/>
    </source>
</evidence>
<dbReference type="Proteomes" id="UP000245699">
    <property type="component" value="Unassembled WGS sequence"/>
</dbReference>